<evidence type="ECO:0000313" key="2">
    <source>
        <dbReference type="EMBL" id="KAJ8461594.1"/>
    </source>
</evidence>
<evidence type="ECO:0000256" key="1">
    <source>
        <dbReference type="SAM" id="MobiDB-lite"/>
    </source>
</evidence>
<reference evidence="2 3" key="1">
    <citation type="submission" date="2022-12" db="EMBL/GenBank/DDBJ databases">
        <title>Chromosome-scale assembly of the Ensete ventricosum genome.</title>
        <authorList>
            <person name="Dussert Y."/>
            <person name="Stocks J."/>
            <person name="Wendawek A."/>
            <person name="Woldeyes F."/>
            <person name="Nichols R.A."/>
            <person name="Borrell J.S."/>
        </authorList>
    </citation>
    <scope>NUCLEOTIDE SEQUENCE [LARGE SCALE GENOMIC DNA]</scope>
    <source>
        <strain evidence="3">cv. Maze</strain>
        <tissue evidence="2">Seeds</tissue>
    </source>
</reference>
<sequence>MSFLTGFSRLCYTDRVDTTRNNRGGRKYRNSVGGAMSHSKVDFISSNTFISLPLTLTSPLPLPLRRLAQRGDVSRTEDSFSFVPSSPPKPQPASLVHPFESALVARLASLFPLPESSGSVALFWLAQAVRLLAVTFSDAVLFLTSASWLSTSLPPPTAAGTPRNCGGRGTPWPSGWASPAAISSPSPATSSAPSPRPFPPRGKLSSVRRATYAVEAVSGLIAGAVVAVLGCGRLAVDRVPADFTWADEYHKVAAAVSHKLPGDVSIAEMEAVKAAVRKLTDRDHGRDRAERRQG</sequence>
<gene>
    <name evidence="2" type="ORF">OPV22_034520</name>
</gene>
<evidence type="ECO:0000313" key="3">
    <source>
        <dbReference type="Proteomes" id="UP001222027"/>
    </source>
</evidence>
<comment type="caution">
    <text evidence="2">The sequence shown here is derived from an EMBL/GenBank/DDBJ whole genome shotgun (WGS) entry which is preliminary data.</text>
</comment>
<keyword evidence="3" id="KW-1185">Reference proteome</keyword>
<accession>A0AAV8Q521</accession>
<dbReference type="AlphaFoldDB" id="A0AAV8Q521"/>
<dbReference type="EMBL" id="JAQQAF010000009">
    <property type="protein sequence ID" value="KAJ8461594.1"/>
    <property type="molecule type" value="Genomic_DNA"/>
</dbReference>
<protein>
    <submittedName>
        <fullName evidence="2">Uncharacterized protein</fullName>
    </submittedName>
</protein>
<feature type="region of interest" description="Disordered" evidence="1">
    <location>
        <begin position="176"/>
        <end position="203"/>
    </location>
</feature>
<name>A0AAV8Q521_ENSVE</name>
<feature type="compositionally biased region" description="Low complexity" evidence="1">
    <location>
        <begin position="176"/>
        <end position="193"/>
    </location>
</feature>
<dbReference type="Proteomes" id="UP001222027">
    <property type="component" value="Unassembled WGS sequence"/>
</dbReference>
<proteinExistence type="predicted"/>
<organism evidence="2 3">
    <name type="scientific">Ensete ventricosum</name>
    <name type="common">Abyssinian banana</name>
    <name type="synonym">Musa ensete</name>
    <dbReference type="NCBI Taxonomy" id="4639"/>
    <lineage>
        <taxon>Eukaryota</taxon>
        <taxon>Viridiplantae</taxon>
        <taxon>Streptophyta</taxon>
        <taxon>Embryophyta</taxon>
        <taxon>Tracheophyta</taxon>
        <taxon>Spermatophyta</taxon>
        <taxon>Magnoliopsida</taxon>
        <taxon>Liliopsida</taxon>
        <taxon>Zingiberales</taxon>
        <taxon>Musaceae</taxon>
        <taxon>Ensete</taxon>
    </lineage>
</organism>